<reference evidence="2" key="1">
    <citation type="journal article" date="2019" name="Int. J. Syst. Evol. Microbiol.">
        <title>The Global Catalogue of Microorganisms (GCM) 10K type strain sequencing project: providing services to taxonomists for standard genome sequencing and annotation.</title>
        <authorList>
            <consortium name="The Broad Institute Genomics Platform"/>
            <consortium name="The Broad Institute Genome Sequencing Center for Infectious Disease"/>
            <person name="Wu L."/>
            <person name="Ma J."/>
        </authorList>
    </citation>
    <scope>NUCLEOTIDE SEQUENCE [LARGE SCALE GENOMIC DNA]</scope>
    <source>
        <strain evidence="2">CGMCC 1.10106</strain>
    </source>
</reference>
<evidence type="ECO:0000313" key="1">
    <source>
        <dbReference type="EMBL" id="GGA61590.1"/>
    </source>
</evidence>
<keyword evidence="2" id="KW-1185">Reference proteome</keyword>
<dbReference type="RefSeq" id="WP_188449801.1">
    <property type="nucleotide sequence ID" value="NZ_BMDW01000034.1"/>
</dbReference>
<gene>
    <name evidence="1" type="ORF">GCM10011395_34930</name>
</gene>
<proteinExistence type="predicted"/>
<name>A0ABQ1H8F7_9SPHN</name>
<evidence type="ECO:0000313" key="2">
    <source>
        <dbReference type="Proteomes" id="UP000618591"/>
    </source>
</evidence>
<dbReference type="Proteomes" id="UP000618591">
    <property type="component" value="Unassembled WGS sequence"/>
</dbReference>
<protein>
    <submittedName>
        <fullName evidence="1">Anti-sigma factor</fullName>
    </submittedName>
</protein>
<sequence>MTIDPELLPEMLMAYADGELDPIGAKRVERAIASDSLLAEQIEQHRQLRATLKESFDPIVKAPLPGKLRSLVPSAPVVDIAAARAARSGPPLTRRWSAWATGGAIAASVLLGLMIGQRIDQGPVASRGEALVASGGLERTLDTQLASSQPSNSPLRILVSFRDQSGSVCRGFSGEAISGIACRDDRGWVLRETRGGMRPGTTEFRQAGSADAALLADAQAMMADDPLDGEAEAKAKANDWRQ</sequence>
<accession>A0ABQ1H8F7</accession>
<comment type="caution">
    <text evidence="1">The sequence shown here is derived from an EMBL/GenBank/DDBJ whole genome shotgun (WGS) entry which is preliminary data.</text>
</comment>
<dbReference type="EMBL" id="BMDW01000034">
    <property type="protein sequence ID" value="GGA61590.1"/>
    <property type="molecule type" value="Genomic_DNA"/>
</dbReference>
<organism evidence="1 2">
    <name type="scientific">Sphingomonas psychrolutea</name>
    <dbReference type="NCBI Taxonomy" id="1259676"/>
    <lineage>
        <taxon>Bacteria</taxon>
        <taxon>Pseudomonadati</taxon>
        <taxon>Pseudomonadota</taxon>
        <taxon>Alphaproteobacteria</taxon>
        <taxon>Sphingomonadales</taxon>
        <taxon>Sphingomonadaceae</taxon>
        <taxon>Sphingomonas</taxon>
    </lineage>
</organism>